<dbReference type="GeneID" id="84907691"/>
<dbReference type="InterPro" id="IPR051799">
    <property type="entry name" value="NADH_flavin_oxidoreductase"/>
</dbReference>
<dbReference type="STRING" id="629741.GCWU000324_01475"/>
<evidence type="ECO:0000313" key="4">
    <source>
        <dbReference type="EMBL" id="EEP67231.1"/>
    </source>
</evidence>
<proteinExistence type="predicted"/>
<keyword evidence="2" id="KW-0560">Oxidoreductase</keyword>
<dbReference type="SUPFAM" id="SSF51395">
    <property type="entry name" value="FMN-linked oxidoreductases"/>
    <property type="match status" value="1"/>
</dbReference>
<organism evidence="4 5">
    <name type="scientific">Kingella oralis ATCC 51147</name>
    <dbReference type="NCBI Taxonomy" id="629741"/>
    <lineage>
        <taxon>Bacteria</taxon>
        <taxon>Pseudomonadati</taxon>
        <taxon>Pseudomonadota</taxon>
        <taxon>Betaproteobacteria</taxon>
        <taxon>Neisseriales</taxon>
        <taxon>Neisseriaceae</taxon>
        <taxon>Kingella</taxon>
    </lineage>
</organism>
<name>C4GKH2_9NEIS</name>
<dbReference type="InterPro" id="IPR013785">
    <property type="entry name" value="Aldolase_TIM"/>
</dbReference>
<dbReference type="Proteomes" id="UP000003009">
    <property type="component" value="Unassembled WGS sequence"/>
</dbReference>
<dbReference type="Pfam" id="PF00724">
    <property type="entry name" value="Oxidored_FMN"/>
    <property type="match status" value="1"/>
</dbReference>
<evidence type="ECO:0000313" key="5">
    <source>
        <dbReference type="Proteomes" id="UP000003009"/>
    </source>
</evidence>
<dbReference type="PANTHER" id="PTHR43656">
    <property type="entry name" value="BINDING OXIDOREDUCTASE, PUTATIVE (AFU_ORTHOLOGUE AFUA_2G08260)-RELATED"/>
    <property type="match status" value="1"/>
</dbReference>
<evidence type="ECO:0000256" key="2">
    <source>
        <dbReference type="ARBA" id="ARBA00023002"/>
    </source>
</evidence>
<dbReference type="CDD" id="cd04735">
    <property type="entry name" value="OYE_like_4_FMN"/>
    <property type="match status" value="1"/>
</dbReference>
<sequence length="367" mass="40769">MNPRYAPMFAPYTLNNGVAIKNRFVVAPLTIYESDANGGLTDAARNFWRDRFRGFGLFVMPFTNVHPTGIGFPSPNAFDASHLPTLREYAAISHGQGAKIVAQIAHAGGRANPLMTRGLGAVAPSGYGRVREMSGAEVAQMVQHFARAAELALDAGLDGVEIHGANGWLIQQFVSAATNLRQDQWGGSRENRFRFPLAVIDAIDEMRRRKNRPDFIIGYRFSPEEPGADGLTMADTLALVDALAAKPLQYLHVSLWDFYKKARRDGNDEYRMKLIHQRINGRLPFIGVGKLYTADDIAQAWETGWAEFIALGKTVMLNPDLIELIANGREAEIHTHFDWQQTDRYRYTPAMLAGTRQGMGFYPPAKG</sequence>
<gene>
    <name evidence="4" type="ORF">GCWU000324_01475</name>
</gene>
<evidence type="ECO:0000256" key="1">
    <source>
        <dbReference type="ARBA" id="ARBA00022630"/>
    </source>
</evidence>
<comment type="caution">
    <text evidence="4">The sequence shown here is derived from an EMBL/GenBank/DDBJ whole genome shotgun (WGS) entry which is preliminary data.</text>
</comment>
<evidence type="ECO:0000259" key="3">
    <source>
        <dbReference type="Pfam" id="PF00724"/>
    </source>
</evidence>
<dbReference type="EMBL" id="ACJW02000003">
    <property type="protein sequence ID" value="EEP67231.1"/>
    <property type="molecule type" value="Genomic_DNA"/>
</dbReference>
<dbReference type="HOGENOM" id="CLU_012153_2_3_4"/>
<dbReference type="InterPro" id="IPR001155">
    <property type="entry name" value="OxRdtase_FMN_N"/>
</dbReference>
<dbReference type="AlphaFoldDB" id="C4GKH2"/>
<accession>C4GKH2</accession>
<feature type="domain" description="NADH:flavin oxidoreductase/NADH oxidase N-terminal" evidence="3">
    <location>
        <begin position="8"/>
        <end position="331"/>
    </location>
</feature>
<dbReference type="RefSeq" id="WP_003795859.1">
    <property type="nucleotide sequence ID" value="NZ_GG665872.1"/>
</dbReference>
<reference evidence="4" key="1">
    <citation type="submission" date="2009-04" db="EMBL/GenBank/DDBJ databases">
        <authorList>
            <person name="Weinstock G."/>
            <person name="Sodergren E."/>
            <person name="Clifton S."/>
            <person name="Fulton L."/>
            <person name="Fulton B."/>
            <person name="Courtney L."/>
            <person name="Fronick C."/>
            <person name="Harrison M."/>
            <person name="Strong C."/>
            <person name="Farmer C."/>
            <person name="Delahaunty K."/>
            <person name="Markovic C."/>
            <person name="Hall O."/>
            <person name="Minx P."/>
            <person name="Tomlinson C."/>
            <person name="Mitreva M."/>
            <person name="Nelson J."/>
            <person name="Hou S."/>
            <person name="Wollam A."/>
            <person name="Pepin K.H."/>
            <person name="Johnson M."/>
            <person name="Bhonagiri V."/>
            <person name="Nash W.E."/>
            <person name="Warren W."/>
            <person name="Chinwalla A."/>
            <person name="Mardis E.R."/>
            <person name="Wilson R.K."/>
        </authorList>
    </citation>
    <scope>NUCLEOTIDE SEQUENCE [LARGE SCALE GENOMIC DNA]</scope>
    <source>
        <strain evidence="4">ATCC 51147</strain>
    </source>
</reference>
<keyword evidence="1" id="KW-0285">Flavoprotein</keyword>
<keyword evidence="5" id="KW-1185">Reference proteome</keyword>
<dbReference type="OrthoDB" id="8985337at2"/>
<dbReference type="PANTHER" id="PTHR43656:SF2">
    <property type="entry name" value="BINDING OXIDOREDUCTASE, PUTATIVE (AFU_ORTHOLOGUE AFUA_2G08260)-RELATED"/>
    <property type="match status" value="1"/>
</dbReference>
<dbReference type="GO" id="GO:0010181">
    <property type="term" value="F:FMN binding"/>
    <property type="evidence" value="ECO:0007669"/>
    <property type="project" value="InterPro"/>
</dbReference>
<dbReference type="GO" id="GO:0016491">
    <property type="term" value="F:oxidoreductase activity"/>
    <property type="evidence" value="ECO:0007669"/>
    <property type="project" value="UniProtKB-KW"/>
</dbReference>
<protein>
    <submittedName>
        <fullName evidence="4">Oxidoreductase, FAD/FMN-binding protein</fullName>
    </submittedName>
</protein>
<dbReference type="Gene3D" id="3.20.20.70">
    <property type="entry name" value="Aldolase class I"/>
    <property type="match status" value="1"/>
</dbReference>